<dbReference type="AlphaFoldDB" id="A0A9E5A422"/>
<dbReference type="Gene3D" id="3.40.50.300">
    <property type="entry name" value="P-loop containing nucleotide triphosphate hydrolases"/>
    <property type="match status" value="2"/>
</dbReference>
<dbReference type="CDD" id="cd09641">
    <property type="entry name" value="Cas3''_I"/>
    <property type="match status" value="1"/>
</dbReference>
<comment type="similarity">
    <text evidence="2">In the central section; belongs to the CRISPR-associated helicase Cas3 family.</text>
</comment>
<dbReference type="GO" id="GO:0016787">
    <property type="term" value="F:hydrolase activity"/>
    <property type="evidence" value="ECO:0007669"/>
    <property type="project" value="UniProtKB-KW"/>
</dbReference>
<keyword evidence="4" id="KW-0479">Metal-binding</keyword>
<dbReference type="PANTHER" id="PTHR47959:SF16">
    <property type="entry name" value="CRISPR-ASSOCIATED NUCLEASE_HELICASE CAS3-RELATED"/>
    <property type="match status" value="1"/>
</dbReference>
<dbReference type="Gene3D" id="1.10.3210.30">
    <property type="match status" value="1"/>
</dbReference>
<dbReference type="SUPFAM" id="SSF52540">
    <property type="entry name" value="P-loop containing nucleoside triphosphate hydrolases"/>
    <property type="match status" value="1"/>
</dbReference>
<reference evidence="13" key="1">
    <citation type="submission" date="2022-12" db="EMBL/GenBank/DDBJ databases">
        <title>Reclassification of two methanogenic archaea species isolated from the Kolyma lowland permafrost.</title>
        <authorList>
            <person name="Trubitsyn V.E."/>
            <person name="Rivkina E.M."/>
            <person name="Shcherbakova V.A."/>
        </authorList>
    </citation>
    <scope>NUCLEOTIDE SEQUENCE</scope>
    <source>
        <strain evidence="12">M2</strain>
        <strain evidence="13">MK4</strain>
    </source>
</reference>
<evidence type="ECO:0000256" key="7">
    <source>
        <dbReference type="ARBA" id="ARBA00022806"/>
    </source>
</evidence>
<feature type="domain" description="HD Cas3-type" evidence="11">
    <location>
        <begin position="12"/>
        <end position="221"/>
    </location>
</feature>
<comment type="caution">
    <text evidence="13">The sequence shown here is derived from an EMBL/GenBank/DDBJ whole genome shotgun (WGS) entry which is preliminary data.</text>
</comment>
<dbReference type="PANTHER" id="PTHR47959">
    <property type="entry name" value="ATP-DEPENDENT RNA HELICASE RHLE-RELATED"/>
    <property type="match status" value="1"/>
</dbReference>
<gene>
    <name evidence="13" type="ORF">O3H35_00930</name>
    <name evidence="12" type="ORF">O3H54_07515</name>
</gene>
<keyword evidence="9" id="KW-0051">Antiviral defense</keyword>
<protein>
    <submittedName>
        <fullName evidence="13">CRISPR-associated helicase/endonuclease Cas3</fullName>
    </submittedName>
</protein>
<evidence type="ECO:0000256" key="4">
    <source>
        <dbReference type="ARBA" id="ARBA00022723"/>
    </source>
</evidence>
<dbReference type="NCBIfam" id="TIGR01596">
    <property type="entry name" value="cas3_HD"/>
    <property type="match status" value="1"/>
</dbReference>
<feature type="domain" description="Helicase ATP-binding" evidence="10">
    <location>
        <begin position="274"/>
        <end position="481"/>
    </location>
</feature>
<dbReference type="GO" id="GO:0003676">
    <property type="term" value="F:nucleic acid binding"/>
    <property type="evidence" value="ECO:0007669"/>
    <property type="project" value="InterPro"/>
</dbReference>
<keyword evidence="3" id="KW-0540">Nuclease</keyword>
<evidence type="ECO:0000256" key="6">
    <source>
        <dbReference type="ARBA" id="ARBA00022801"/>
    </source>
</evidence>
<dbReference type="GO" id="GO:0005829">
    <property type="term" value="C:cytosol"/>
    <property type="evidence" value="ECO:0007669"/>
    <property type="project" value="TreeGrafter"/>
</dbReference>
<dbReference type="Pfam" id="PF22590">
    <property type="entry name" value="Cas3-like_C_2"/>
    <property type="match status" value="1"/>
</dbReference>
<dbReference type="InterPro" id="IPR038257">
    <property type="entry name" value="CRISPR-assoc_Cas3_HD_sf"/>
</dbReference>
<dbReference type="GO" id="GO:0051607">
    <property type="term" value="P:defense response to virus"/>
    <property type="evidence" value="ECO:0007669"/>
    <property type="project" value="UniProtKB-KW"/>
</dbReference>
<dbReference type="InterPro" id="IPR027417">
    <property type="entry name" value="P-loop_NTPase"/>
</dbReference>
<evidence type="ECO:0000259" key="10">
    <source>
        <dbReference type="PROSITE" id="PS51192"/>
    </source>
</evidence>
<dbReference type="InterPro" id="IPR050079">
    <property type="entry name" value="DEAD_box_RNA_helicase"/>
</dbReference>
<dbReference type="GO" id="GO:0046872">
    <property type="term" value="F:metal ion binding"/>
    <property type="evidence" value="ECO:0007669"/>
    <property type="project" value="UniProtKB-KW"/>
</dbReference>
<dbReference type="Pfam" id="PF18019">
    <property type="entry name" value="Cas3_HD"/>
    <property type="match status" value="1"/>
</dbReference>
<dbReference type="InterPro" id="IPR006474">
    <property type="entry name" value="Helicase_Cas3_CRISPR-ass_core"/>
</dbReference>
<dbReference type="GO" id="GO:0140097">
    <property type="term" value="F:catalytic activity, acting on DNA"/>
    <property type="evidence" value="ECO:0007669"/>
    <property type="project" value="UniProtKB-ARBA"/>
</dbReference>
<dbReference type="GO" id="GO:0004518">
    <property type="term" value="F:nuclease activity"/>
    <property type="evidence" value="ECO:0007669"/>
    <property type="project" value="UniProtKB-KW"/>
</dbReference>
<evidence type="ECO:0000256" key="2">
    <source>
        <dbReference type="ARBA" id="ARBA00009046"/>
    </source>
</evidence>
<dbReference type="NCBIfam" id="TIGR01587">
    <property type="entry name" value="cas3_core"/>
    <property type="match status" value="1"/>
</dbReference>
<evidence type="ECO:0000313" key="12">
    <source>
        <dbReference type="EMBL" id="MCZ3365729.1"/>
    </source>
</evidence>
<proteinExistence type="inferred from homology"/>
<keyword evidence="7" id="KW-0347">Helicase</keyword>
<name>A0A9E5A422_9EURY</name>
<dbReference type="InterPro" id="IPR054712">
    <property type="entry name" value="Cas3-like_dom"/>
</dbReference>
<dbReference type="InterPro" id="IPR011545">
    <property type="entry name" value="DEAD/DEAH_box_helicase_dom"/>
</dbReference>
<evidence type="ECO:0000256" key="8">
    <source>
        <dbReference type="ARBA" id="ARBA00022840"/>
    </source>
</evidence>
<evidence type="ECO:0000313" key="13">
    <source>
        <dbReference type="EMBL" id="MCZ3371193.1"/>
    </source>
</evidence>
<evidence type="ECO:0000256" key="1">
    <source>
        <dbReference type="ARBA" id="ARBA00006847"/>
    </source>
</evidence>
<dbReference type="PROSITE" id="PS51192">
    <property type="entry name" value="HELICASE_ATP_BIND_1"/>
    <property type="match status" value="1"/>
</dbReference>
<evidence type="ECO:0000256" key="3">
    <source>
        <dbReference type="ARBA" id="ARBA00022722"/>
    </source>
</evidence>
<sequence length="813" mass="95132">MQYFAKRHVKNQNEFFQTIEGHTIDSLKILKAYIESNMETITQFCKRWDLDKELFLRNLFISIYLHDIGKLTEQFQDNINQGKSSQKYPHAYYSFFLLNNIGYTQLLGIPIEKLAVLGHHTQLHRAIYDNDENFGKPKLLTENIFQFTENAITIHKDLNFDKYFDFDGLEINKGNIKFKSSQARRLLKKTIKNVHKFDQKVILKSIFTYFFSILQLCDDYSSANFSKFIETYNGSIKLFDSVIENPEEYVTKLNIENPIKIVLGNHQPHDFQSELFKKSPKFSVLFAPCGRGKTEASLLWALNSMKSYDRNKIVFALPTQVTSNAMWERLCKMFGEGESDNEKMENGKKYVGLFHGKSFIKLKSEAMKENEDLNKEDIDEIQGDVFKGNVFFKPITVTTIDHLIYSFVHGFRQADFALGNLQNATIIFDEVHYYEKHTLNHLITLFRILKRFDIPHLLMSGTLPDFIREELEDYVEVVDKEGIEYTPFSFNLSDDNLIKISKATDENEWNTLINQEILDSIINQYDLGLKQFIILNTVKRAQEFYKILKLNLEEKYDDPNVVLYHSQFIYKNRVEKESEIKDKSENGPFILIATQVIEISLDISCDVMYTEIAPPDAIGQRGGRLNRKGKTCFTNGISHEMKIFVPESHLPYDEELLQKTENNILNGPISYKIVKELCDEIYDDYKLKKTNLEKIFKECALFGYRPIEIAFGEDEGRLLEIREEKVQKIDVIPCKYYENEGNNLKVENQVKIPLWWYKNDQKDHGNELEYFEIVSKLIGRKEKHYMICEMDYNNEIGFNYGKKAQCTSNGNIL</sequence>
<dbReference type="RefSeq" id="WP_048082039.1">
    <property type="nucleotide sequence ID" value="NZ_JAPVER010000020.1"/>
</dbReference>
<dbReference type="Proteomes" id="UP001074446">
    <property type="component" value="Unassembled WGS sequence"/>
</dbReference>
<keyword evidence="5" id="KW-0547">Nucleotide-binding</keyword>
<dbReference type="GO" id="GO:0003724">
    <property type="term" value="F:RNA helicase activity"/>
    <property type="evidence" value="ECO:0007669"/>
    <property type="project" value="TreeGrafter"/>
</dbReference>
<evidence type="ECO:0000259" key="11">
    <source>
        <dbReference type="PROSITE" id="PS51643"/>
    </source>
</evidence>
<comment type="similarity">
    <text evidence="1">In the N-terminal section; belongs to the CRISPR-associated nuclease Cas3-HD family.</text>
</comment>
<dbReference type="InterPro" id="IPR006483">
    <property type="entry name" value="CRISPR-assoc_Cas3_HD"/>
</dbReference>
<accession>A0A9E5A422</accession>
<dbReference type="Proteomes" id="UP001068021">
    <property type="component" value="Unassembled WGS sequence"/>
</dbReference>
<keyword evidence="6" id="KW-0378">Hydrolase</keyword>
<dbReference type="EMBL" id="JAPVES010000024">
    <property type="protein sequence ID" value="MCZ3371193.1"/>
    <property type="molecule type" value="Genomic_DNA"/>
</dbReference>
<evidence type="ECO:0000313" key="14">
    <source>
        <dbReference type="Proteomes" id="UP001068021"/>
    </source>
</evidence>
<keyword evidence="8" id="KW-0067">ATP-binding</keyword>
<evidence type="ECO:0000256" key="9">
    <source>
        <dbReference type="ARBA" id="ARBA00023118"/>
    </source>
</evidence>
<evidence type="ECO:0000256" key="5">
    <source>
        <dbReference type="ARBA" id="ARBA00022741"/>
    </source>
</evidence>
<dbReference type="Pfam" id="PF00270">
    <property type="entry name" value="DEAD"/>
    <property type="match status" value="1"/>
</dbReference>
<dbReference type="InterPro" id="IPR014001">
    <property type="entry name" value="Helicase_ATP-bd"/>
</dbReference>
<dbReference type="PROSITE" id="PS51643">
    <property type="entry name" value="HD_CAS3"/>
    <property type="match status" value="1"/>
</dbReference>
<organism evidence="13">
    <name type="scientific">Methanobacterium veterum</name>
    <dbReference type="NCBI Taxonomy" id="408577"/>
    <lineage>
        <taxon>Archaea</taxon>
        <taxon>Methanobacteriati</taxon>
        <taxon>Methanobacteriota</taxon>
        <taxon>Methanomada group</taxon>
        <taxon>Methanobacteria</taxon>
        <taxon>Methanobacteriales</taxon>
        <taxon>Methanobacteriaceae</taxon>
        <taxon>Methanobacterium</taxon>
    </lineage>
</organism>
<dbReference type="GO" id="GO:0005524">
    <property type="term" value="F:ATP binding"/>
    <property type="evidence" value="ECO:0007669"/>
    <property type="project" value="UniProtKB-KW"/>
</dbReference>
<keyword evidence="14" id="KW-1185">Reference proteome</keyword>
<dbReference type="EMBL" id="JAPVER010000020">
    <property type="protein sequence ID" value="MCZ3365729.1"/>
    <property type="molecule type" value="Genomic_DNA"/>
</dbReference>
<dbReference type="SMART" id="SM00487">
    <property type="entry name" value="DEXDc"/>
    <property type="match status" value="1"/>
</dbReference>